<keyword evidence="6 8" id="KW-1133">Transmembrane helix</keyword>
<evidence type="ECO:0000256" key="5">
    <source>
        <dbReference type="ARBA" id="ARBA00022847"/>
    </source>
</evidence>
<dbReference type="SUPFAM" id="SSF161070">
    <property type="entry name" value="SNF-like"/>
    <property type="match status" value="1"/>
</dbReference>
<evidence type="ECO:0000313" key="9">
    <source>
        <dbReference type="EMBL" id="KAK4016863.1"/>
    </source>
</evidence>
<dbReference type="Proteomes" id="UP001234178">
    <property type="component" value="Unassembled WGS sequence"/>
</dbReference>
<feature type="transmembrane region" description="Helical" evidence="8">
    <location>
        <begin position="328"/>
        <end position="345"/>
    </location>
</feature>
<evidence type="ECO:0008006" key="11">
    <source>
        <dbReference type="Google" id="ProtNLM"/>
    </source>
</evidence>
<dbReference type="PRINTS" id="PR00176">
    <property type="entry name" value="NANEUSMPORT"/>
</dbReference>
<feature type="transmembrane region" description="Helical" evidence="8">
    <location>
        <begin position="238"/>
        <end position="257"/>
    </location>
</feature>
<dbReference type="EMBL" id="JAOYFB010000005">
    <property type="protein sequence ID" value="KAK4016863.1"/>
    <property type="molecule type" value="Genomic_DNA"/>
</dbReference>
<keyword evidence="4 8" id="KW-0812">Transmembrane</keyword>
<gene>
    <name evidence="9" type="ORF">OUZ56_031830</name>
</gene>
<dbReference type="PANTHER" id="PTHR11616:SF279">
    <property type="entry name" value="SODIUM-DEPENDENT SEROTONIN TRANSPORTER"/>
    <property type="match status" value="1"/>
</dbReference>
<dbReference type="InterPro" id="IPR037272">
    <property type="entry name" value="SNS_sf"/>
</dbReference>
<evidence type="ECO:0000313" key="10">
    <source>
        <dbReference type="Proteomes" id="UP001234178"/>
    </source>
</evidence>
<feature type="transmembrane region" description="Helical" evidence="8">
    <location>
        <begin position="565"/>
        <end position="586"/>
    </location>
</feature>
<feature type="transmembrane region" description="Helical" evidence="8">
    <location>
        <begin position="444"/>
        <end position="467"/>
    </location>
</feature>
<comment type="caution">
    <text evidence="9">The sequence shown here is derived from an EMBL/GenBank/DDBJ whole genome shotgun (WGS) entry which is preliminary data.</text>
</comment>
<dbReference type="PROSITE" id="PS50267">
    <property type="entry name" value="NA_NEUROTRAN_SYMP_3"/>
    <property type="match status" value="1"/>
</dbReference>
<keyword evidence="3" id="KW-0813">Transport</keyword>
<sequence length="768" mass="86577">MICPCWVWVLHKVLKLVSDMKRNKQLREVVEIRDNQVQVTSISFNMESEFLNEIEDKHDPVRGRIERQSSRANKQPTNSAIEEPLELTSIPLGLMEDDDSLVRSIASVRQRNETERIFLSSHRPLTNSRASNISANGLSDIPEFSSTNDLTPLSISTFKDEKSQRIIWLDNASLMAMSLALSNIWRLPTFVYFNYSGEAFIAYIILMVLVGLPLFVLELSLGQFGQTGVIQLWRAAPFFKGIGIAQMMAGIYQAGYFPTLATWAFQFSIVGFSGWSGCELPSSQNLTTCLCQDPRSSNCTSYGVISEEEFCFENRVLYKYEEQMNFKMLPMLAAVLIIVALSICFGDKVMKIILSVSGIVSAILLGVVMALALSHPNNSLSNVNNTAQRGINLLVPHEPWGFGRGEVWYGAMVQVLFSLAIGFGTLPTLTSSSYFSRNIVRDGILIWLINLFFAIISVITAFAWIGISGLDGKDVAQPNAFIYSVYYNVSDSLWAGLAFGLLLLAGINSMLPLSYAIFQNVYENFPQLKERHRKLTYCLLFLAIWLINVPGLIPAGNEILTMWDHYAAGGTALTCLIVHLIGWLWVYGRKNVKKNLEFMLSRPISFVWNVSWSYVTIVLLLVAELWGFLGVPLDGTVDCQYPIWLIATGWSLYFLALVVAIIFMIRVVVHETEYELIKKLANSMKPKRNWGPVDPLLHFHWKRSIEQEPGPVPYSLNTISRRVKDEVLTPDISNSDQNVIPKSRRPSITMVRMPNYARHYDELGVTIE</sequence>
<comment type="similarity">
    <text evidence="2">Belongs to the sodium:neurotransmitter symporter (SNF) (TC 2.A.22) family.</text>
</comment>
<proteinExistence type="inferred from homology"/>
<keyword evidence="5" id="KW-0769">Symport</keyword>
<keyword evidence="7 8" id="KW-0472">Membrane</keyword>
<evidence type="ECO:0000256" key="3">
    <source>
        <dbReference type="ARBA" id="ARBA00022448"/>
    </source>
</evidence>
<feature type="transmembrane region" description="Helical" evidence="8">
    <location>
        <begin position="535"/>
        <end position="553"/>
    </location>
</feature>
<reference evidence="9 10" key="1">
    <citation type="journal article" date="2023" name="Nucleic Acids Res.">
        <title>The hologenome of Daphnia magna reveals possible DNA methylation and microbiome-mediated evolution of the host genome.</title>
        <authorList>
            <person name="Chaturvedi A."/>
            <person name="Li X."/>
            <person name="Dhandapani V."/>
            <person name="Marshall H."/>
            <person name="Kissane S."/>
            <person name="Cuenca-Cambronero M."/>
            <person name="Asole G."/>
            <person name="Calvet F."/>
            <person name="Ruiz-Romero M."/>
            <person name="Marangio P."/>
            <person name="Guigo R."/>
            <person name="Rago D."/>
            <person name="Mirbahai L."/>
            <person name="Eastwood N."/>
            <person name="Colbourne J.K."/>
            <person name="Zhou J."/>
            <person name="Mallon E."/>
            <person name="Orsini L."/>
        </authorList>
    </citation>
    <scope>NUCLEOTIDE SEQUENCE [LARGE SCALE GENOMIC DNA]</scope>
    <source>
        <strain evidence="9">LRV0_1</strain>
    </source>
</reference>
<comment type="subcellular location">
    <subcellularLocation>
        <location evidence="1">Membrane</location>
        <topology evidence="1">Multi-pass membrane protein</topology>
    </subcellularLocation>
</comment>
<dbReference type="InterPro" id="IPR000175">
    <property type="entry name" value="Na/ntran_symport"/>
</dbReference>
<protein>
    <recommendedName>
        <fullName evidence="11">Transporter</fullName>
    </recommendedName>
</protein>
<keyword evidence="10" id="KW-1185">Reference proteome</keyword>
<evidence type="ECO:0000256" key="7">
    <source>
        <dbReference type="ARBA" id="ARBA00023136"/>
    </source>
</evidence>
<organism evidence="9 10">
    <name type="scientific">Daphnia magna</name>
    <dbReference type="NCBI Taxonomy" id="35525"/>
    <lineage>
        <taxon>Eukaryota</taxon>
        <taxon>Metazoa</taxon>
        <taxon>Ecdysozoa</taxon>
        <taxon>Arthropoda</taxon>
        <taxon>Crustacea</taxon>
        <taxon>Branchiopoda</taxon>
        <taxon>Diplostraca</taxon>
        <taxon>Cladocera</taxon>
        <taxon>Anomopoda</taxon>
        <taxon>Daphniidae</taxon>
        <taxon>Daphnia</taxon>
    </lineage>
</organism>
<feature type="transmembrane region" description="Helical" evidence="8">
    <location>
        <begin position="407"/>
        <end position="432"/>
    </location>
</feature>
<feature type="transmembrane region" description="Helical" evidence="8">
    <location>
        <begin position="493"/>
        <end position="515"/>
    </location>
</feature>
<evidence type="ECO:0000256" key="8">
    <source>
        <dbReference type="SAM" id="Phobius"/>
    </source>
</evidence>
<dbReference type="Pfam" id="PF00209">
    <property type="entry name" value="SNF"/>
    <property type="match status" value="1"/>
</dbReference>
<evidence type="ECO:0000256" key="1">
    <source>
        <dbReference type="ARBA" id="ARBA00004141"/>
    </source>
</evidence>
<evidence type="ECO:0000256" key="2">
    <source>
        <dbReference type="ARBA" id="ARBA00006459"/>
    </source>
</evidence>
<feature type="transmembrane region" description="Helical" evidence="8">
    <location>
        <begin position="606"/>
        <end position="629"/>
    </location>
</feature>
<evidence type="ECO:0000256" key="4">
    <source>
        <dbReference type="ARBA" id="ARBA00022692"/>
    </source>
</evidence>
<feature type="transmembrane region" description="Helical" evidence="8">
    <location>
        <begin position="641"/>
        <end position="669"/>
    </location>
</feature>
<accession>A0ABQ9ZVB8</accession>
<feature type="transmembrane region" description="Helical" evidence="8">
    <location>
        <begin position="199"/>
        <end position="217"/>
    </location>
</feature>
<feature type="transmembrane region" description="Helical" evidence="8">
    <location>
        <begin position="166"/>
        <end position="187"/>
    </location>
</feature>
<evidence type="ECO:0000256" key="6">
    <source>
        <dbReference type="ARBA" id="ARBA00022989"/>
    </source>
</evidence>
<name>A0ABQ9ZVB8_9CRUS</name>
<feature type="transmembrane region" description="Helical" evidence="8">
    <location>
        <begin position="352"/>
        <end position="373"/>
    </location>
</feature>
<dbReference type="PANTHER" id="PTHR11616">
    <property type="entry name" value="SODIUM/CHLORIDE DEPENDENT TRANSPORTER"/>
    <property type="match status" value="1"/>
</dbReference>